<dbReference type="OrthoDB" id="285633at2"/>
<keyword evidence="2" id="KW-1185">Reference proteome</keyword>
<sequence length="155" mass="16048">MNHHFSRLGRSGRPGVLAVLPLLCAGFLGCSSRPTVDIELAPVRGTVTYKGEPLTSGIISFMPTAASGSGNVATGKIGSSGRFTLQVFKGVDGVPPGEYVVAIQSWAEPPGMTDDGGVIPGKSMIPERYGNAEESQLTATVVPGETNELTFALVD</sequence>
<name>A0A518B7V9_9BACT</name>
<dbReference type="RefSeq" id="WP_145260239.1">
    <property type="nucleotide sequence ID" value="NZ_CP036279.1"/>
</dbReference>
<evidence type="ECO:0000313" key="2">
    <source>
        <dbReference type="Proteomes" id="UP000317093"/>
    </source>
</evidence>
<proteinExistence type="predicted"/>
<evidence type="ECO:0008006" key="3">
    <source>
        <dbReference type="Google" id="ProtNLM"/>
    </source>
</evidence>
<protein>
    <recommendedName>
        <fullName evidence="3">Carboxypeptidase regulatory-like domain-containing protein</fullName>
    </recommendedName>
</protein>
<organism evidence="1 2">
    <name type="scientific">Kolteria novifilia</name>
    <dbReference type="NCBI Taxonomy" id="2527975"/>
    <lineage>
        <taxon>Bacteria</taxon>
        <taxon>Pseudomonadati</taxon>
        <taxon>Planctomycetota</taxon>
        <taxon>Planctomycetia</taxon>
        <taxon>Kolteriales</taxon>
        <taxon>Kolteriaceae</taxon>
        <taxon>Kolteria</taxon>
    </lineage>
</organism>
<dbReference type="AlphaFoldDB" id="A0A518B7V9"/>
<dbReference type="Proteomes" id="UP000317093">
    <property type="component" value="Chromosome"/>
</dbReference>
<dbReference type="EMBL" id="CP036279">
    <property type="protein sequence ID" value="QDU63057.1"/>
    <property type="molecule type" value="Genomic_DNA"/>
</dbReference>
<dbReference type="PROSITE" id="PS51257">
    <property type="entry name" value="PROKAR_LIPOPROTEIN"/>
    <property type="match status" value="1"/>
</dbReference>
<accession>A0A518B7V9</accession>
<gene>
    <name evidence="1" type="ORF">Pan216_39320</name>
</gene>
<reference evidence="1 2" key="1">
    <citation type="submission" date="2019-02" db="EMBL/GenBank/DDBJ databases">
        <title>Deep-cultivation of Planctomycetes and their phenomic and genomic characterization uncovers novel biology.</title>
        <authorList>
            <person name="Wiegand S."/>
            <person name="Jogler M."/>
            <person name="Boedeker C."/>
            <person name="Pinto D."/>
            <person name="Vollmers J."/>
            <person name="Rivas-Marin E."/>
            <person name="Kohn T."/>
            <person name="Peeters S.H."/>
            <person name="Heuer A."/>
            <person name="Rast P."/>
            <person name="Oberbeckmann S."/>
            <person name="Bunk B."/>
            <person name="Jeske O."/>
            <person name="Meyerdierks A."/>
            <person name="Storesund J.E."/>
            <person name="Kallscheuer N."/>
            <person name="Luecker S."/>
            <person name="Lage O.M."/>
            <person name="Pohl T."/>
            <person name="Merkel B.J."/>
            <person name="Hornburger P."/>
            <person name="Mueller R.-W."/>
            <person name="Bruemmer F."/>
            <person name="Labrenz M."/>
            <person name="Spormann A.M."/>
            <person name="Op den Camp H."/>
            <person name="Overmann J."/>
            <person name="Amann R."/>
            <person name="Jetten M.S.M."/>
            <person name="Mascher T."/>
            <person name="Medema M.H."/>
            <person name="Devos D.P."/>
            <person name="Kaster A.-K."/>
            <person name="Ovreas L."/>
            <person name="Rohde M."/>
            <person name="Galperin M.Y."/>
            <person name="Jogler C."/>
        </authorList>
    </citation>
    <scope>NUCLEOTIDE SEQUENCE [LARGE SCALE GENOMIC DNA]</scope>
    <source>
        <strain evidence="1 2">Pan216</strain>
    </source>
</reference>
<evidence type="ECO:0000313" key="1">
    <source>
        <dbReference type="EMBL" id="QDU63057.1"/>
    </source>
</evidence>
<dbReference type="KEGG" id="knv:Pan216_39320"/>